<evidence type="ECO:0000259" key="7">
    <source>
        <dbReference type="Pfam" id="PF04545"/>
    </source>
</evidence>
<evidence type="ECO:0000313" key="9">
    <source>
        <dbReference type="Proteomes" id="UP000199656"/>
    </source>
</evidence>
<dbReference type="PANTHER" id="PTHR43133:SF62">
    <property type="entry name" value="RNA POLYMERASE SIGMA FACTOR SIGZ"/>
    <property type="match status" value="1"/>
</dbReference>
<dbReference type="InterPro" id="IPR036388">
    <property type="entry name" value="WH-like_DNA-bd_sf"/>
</dbReference>
<comment type="similarity">
    <text evidence="1">Belongs to the sigma-70 factor family. ECF subfamily.</text>
</comment>
<dbReference type="NCBIfam" id="TIGR02937">
    <property type="entry name" value="sigma70-ECF"/>
    <property type="match status" value="1"/>
</dbReference>
<dbReference type="AlphaFoldDB" id="A0A1H4C537"/>
<dbReference type="InterPro" id="IPR013325">
    <property type="entry name" value="RNA_pol_sigma_r2"/>
</dbReference>
<dbReference type="Proteomes" id="UP000199656">
    <property type="component" value="Unassembled WGS sequence"/>
</dbReference>
<gene>
    <name evidence="8" type="ORF">SAMN05660909_02463</name>
</gene>
<dbReference type="GO" id="GO:0006352">
    <property type="term" value="P:DNA-templated transcription initiation"/>
    <property type="evidence" value="ECO:0007669"/>
    <property type="project" value="InterPro"/>
</dbReference>
<sequence>MESTATYSEAELVRGLTARDEKVFSHIYDLYSPALFGVIVKTLNDTGAANDVLQEVFLKIWRNADSYDPSKGRLFTWMLNIARNAAIDVLRSKSFKQEQKTSYNTDELYAIKGIITEQPGNEHLGFSKVLEKLTKEQRTLIDLAYYKGCTQEEIARIMDIPLGTVKTRMRNAINQLRTIINTSNI</sequence>
<dbReference type="Gene3D" id="1.10.10.10">
    <property type="entry name" value="Winged helix-like DNA-binding domain superfamily/Winged helix DNA-binding domain"/>
    <property type="match status" value="1"/>
</dbReference>
<dbReference type="InterPro" id="IPR007627">
    <property type="entry name" value="RNA_pol_sigma70_r2"/>
</dbReference>
<dbReference type="RefSeq" id="WP_089761988.1">
    <property type="nucleotide sequence ID" value="NZ_BKAT01000040.1"/>
</dbReference>
<dbReference type="InterPro" id="IPR013324">
    <property type="entry name" value="RNA_pol_sigma_r3/r4-like"/>
</dbReference>
<evidence type="ECO:0000256" key="1">
    <source>
        <dbReference type="ARBA" id="ARBA00010641"/>
    </source>
</evidence>
<dbReference type="InterPro" id="IPR014284">
    <property type="entry name" value="RNA_pol_sigma-70_dom"/>
</dbReference>
<dbReference type="STRING" id="408074.SAMN05660909_02463"/>
<feature type="domain" description="RNA polymerase sigma-70 region 2" evidence="6">
    <location>
        <begin position="28"/>
        <end position="94"/>
    </location>
</feature>
<keyword evidence="5" id="KW-0804">Transcription</keyword>
<dbReference type="EMBL" id="FNRL01000009">
    <property type="protein sequence ID" value="SEA55479.1"/>
    <property type="molecule type" value="Genomic_DNA"/>
</dbReference>
<dbReference type="Pfam" id="PF04542">
    <property type="entry name" value="Sigma70_r2"/>
    <property type="match status" value="1"/>
</dbReference>
<dbReference type="GO" id="GO:0003677">
    <property type="term" value="F:DNA binding"/>
    <property type="evidence" value="ECO:0007669"/>
    <property type="project" value="UniProtKB-KW"/>
</dbReference>
<dbReference type="Pfam" id="PF04545">
    <property type="entry name" value="Sigma70_r4"/>
    <property type="match status" value="1"/>
</dbReference>
<keyword evidence="3" id="KW-0731">Sigma factor</keyword>
<organism evidence="8 9">
    <name type="scientific">Chitinophaga terrae</name>
    <name type="common">ex Kim and Jung 2007</name>
    <dbReference type="NCBI Taxonomy" id="408074"/>
    <lineage>
        <taxon>Bacteria</taxon>
        <taxon>Pseudomonadati</taxon>
        <taxon>Bacteroidota</taxon>
        <taxon>Chitinophagia</taxon>
        <taxon>Chitinophagales</taxon>
        <taxon>Chitinophagaceae</taxon>
        <taxon>Chitinophaga</taxon>
    </lineage>
</organism>
<dbReference type="InterPro" id="IPR039425">
    <property type="entry name" value="RNA_pol_sigma-70-like"/>
</dbReference>
<evidence type="ECO:0000313" key="8">
    <source>
        <dbReference type="EMBL" id="SEA55479.1"/>
    </source>
</evidence>
<dbReference type="PANTHER" id="PTHR43133">
    <property type="entry name" value="RNA POLYMERASE ECF-TYPE SIGMA FACTO"/>
    <property type="match status" value="1"/>
</dbReference>
<proteinExistence type="inferred from homology"/>
<dbReference type="Gene3D" id="1.10.1740.10">
    <property type="match status" value="1"/>
</dbReference>
<feature type="domain" description="RNA polymerase sigma-70 region 4" evidence="7">
    <location>
        <begin position="129"/>
        <end position="177"/>
    </location>
</feature>
<protein>
    <submittedName>
        <fullName evidence="8">RNA polymerase sigma-70 factor, ECF subfamily</fullName>
    </submittedName>
</protein>
<dbReference type="OrthoDB" id="9790423at2"/>
<dbReference type="SUPFAM" id="SSF88946">
    <property type="entry name" value="Sigma2 domain of RNA polymerase sigma factors"/>
    <property type="match status" value="1"/>
</dbReference>
<keyword evidence="4" id="KW-0238">DNA-binding</keyword>
<dbReference type="GO" id="GO:0016987">
    <property type="term" value="F:sigma factor activity"/>
    <property type="evidence" value="ECO:0007669"/>
    <property type="project" value="UniProtKB-KW"/>
</dbReference>
<dbReference type="CDD" id="cd06171">
    <property type="entry name" value="Sigma70_r4"/>
    <property type="match status" value="1"/>
</dbReference>
<evidence type="ECO:0000256" key="4">
    <source>
        <dbReference type="ARBA" id="ARBA00023125"/>
    </source>
</evidence>
<evidence type="ECO:0000256" key="3">
    <source>
        <dbReference type="ARBA" id="ARBA00023082"/>
    </source>
</evidence>
<evidence type="ECO:0000256" key="5">
    <source>
        <dbReference type="ARBA" id="ARBA00023163"/>
    </source>
</evidence>
<dbReference type="SUPFAM" id="SSF88659">
    <property type="entry name" value="Sigma3 and sigma4 domains of RNA polymerase sigma factors"/>
    <property type="match status" value="1"/>
</dbReference>
<evidence type="ECO:0000256" key="2">
    <source>
        <dbReference type="ARBA" id="ARBA00023015"/>
    </source>
</evidence>
<keyword evidence="9" id="KW-1185">Reference proteome</keyword>
<keyword evidence="2" id="KW-0805">Transcription regulation</keyword>
<evidence type="ECO:0000259" key="6">
    <source>
        <dbReference type="Pfam" id="PF04542"/>
    </source>
</evidence>
<name>A0A1H4C537_9BACT</name>
<accession>A0A1H4C537</accession>
<dbReference type="InterPro" id="IPR007630">
    <property type="entry name" value="RNA_pol_sigma70_r4"/>
</dbReference>
<reference evidence="9" key="1">
    <citation type="submission" date="2016-10" db="EMBL/GenBank/DDBJ databases">
        <authorList>
            <person name="Varghese N."/>
            <person name="Submissions S."/>
        </authorList>
    </citation>
    <scope>NUCLEOTIDE SEQUENCE [LARGE SCALE GENOMIC DNA]</scope>
    <source>
        <strain evidence="9">DSM 23920</strain>
    </source>
</reference>